<evidence type="ECO:0000313" key="3">
    <source>
        <dbReference type="Proteomes" id="UP001620645"/>
    </source>
</evidence>
<proteinExistence type="predicted"/>
<reference evidence="2 3" key="1">
    <citation type="submission" date="2024-10" db="EMBL/GenBank/DDBJ databases">
        <authorList>
            <person name="Kim D."/>
        </authorList>
    </citation>
    <scope>NUCLEOTIDE SEQUENCE [LARGE SCALE GENOMIC DNA]</scope>
    <source>
        <strain evidence="2">Taebaek</strain>
    </source>
</reference>
<dbReference type="PANTHER" id="PTHR23021:SF11">
    <property type="entry name" value="SERPENTINE RECEPTOR, CLASS T"/>
    <property type="match status" value="1"/>
</dbReference>
<dbReference type="Proteomes" id="UP001620645">
    <property type="component" value="Unassembled WGS sequence"/>
</dbReference>
<dbReference type="InterPro" id="IPR019425">
    <property type="entry name" value="7TM_GPCR_serpentine_rcpt_Srt"/>
</dbReference>
<feature type="transmembrane region" description="Helical" evidence="1">
    <location>
        <begin position="115"/>
        <end position="147"/>
    </location>
</feature>
<accession>A0ABD2KAT2</accession>
<evidence type="ECO:0008006" key="4">
    <source>
        <dbReference type="Google" id="ProtNLM"/>
    </source>
</evidence>
<protein>
    <recommendedName>
        <fullName evidence="4">G protein-coupled receptor</fullName>
    </recommendedName>
</protein>
<keyword evidence="1" id="KW-0472">Membrane</keyword>
<feature type="transmembrane region" description="Helical" evidence="1">
    <location>
        <begin position="76"/>
        <end position="94"/>
    </location>
</feature>
<dbReference type="PANTHER" id="PTHR23021">
    <property type="entry name" value="SERPENTINE RECEPTOR, CLASS T"/>
    <property type="match status" value="1"/>
</dbReference>
<comment type="caution">
    <text evidence="2">The sequence shown here is derived from an EMBL/GenBank/DDBJ whole genome shotgun (WGS) entry which is preliminary data.</text>
</comment>
<dbReference type="EMBL" id="JBICCN010000037">
    <property type="protein sequence ID" value="KAL3100034.1"/>
    <property type="molecule type" value="Genomic_DNA"/>
</dbReference>
<name>A0ABD2KAT2_HETSC</name>
<sequence length="228" mass="26096">MLLYVPCIVVFAQKRNIRESCYKLMLCMAITCMINIHSNCLFVAIYSLRGDVFCDRPLFTYIAGMFVMDKAGTGNLSVVSFYCCESELSVILALNRCIEMFNHRLAAELFDGHKVYIWLAGITIYSAWMGFCFLPPLANGMVVGYFWQAHVGYLEDAEGWIFLQVFLIGAVTMNFSLLYIYVQYFPVPPWFMILTHFCWATSQGLLADISISNRFDHEFGSLLLENCN</sequence>
<evidence type="ECO:0000313" key="2">
    <source>
        <dbReference type="EMBL" id="KAL3100034.1"/>
    </source>
</evidence>
<feature type="transmembrane region" description="Helical" evidence="1">
    <location>
        <begin position="159"/>
        <end position="182"/>
    </location>
</feature>
<gene>
    <name evidence="2" type="ORF">niasHS_001960</name>
</gene>
<keyword evidence="1" id="KW-0812">Transmembrane</keyword>
<organism evidence="2 3">
    <name type="scientific">Heterodera schachtii</name>
    <name type="common">Sugarbeet cyst nematode worm</name>
    <name type="synonym">Tylenchus schachtii</name>
    <dbReference type="NCBI Taxonomy" id="97005"/>
    <lineage>
        <taxon>Eukaryota</taxon>
        <taxon>Metazoa</taxon>
        <taxon>Ecdysozoa</taxon>
        <taxon>Nematoda</taxon>
        <taxon>Chromadorea</taxon>
        <taxon>Rhabditida</taxon>
        <taxon>Tylenchina</taxon>
        <taxon>Tylenchomorpha</taxon>
        <taxon>Tylenchoidea</taxon>
        <taxon>Heteroderidae</taxon>
        <taxon>Heteroderinae</taxon>
        <taxon>Heterodera</taxon>
    </lineage>
</organism>
<dbReference type="AlphaFoldDB" id="A0ABD2KAT2"/>
<dbReference type="Pfam" id="PF10321">
    <property type="entry name" value="7TM_GPCR_Srt"/>
    <property type="match status" value="2"/>
</dbReference>
<keyword evidence="3" id="KW-1185">Reference proteome</keyword>
<evidence type="ECO:0000256" key="1">
    <source>
        <dbReference type="SAM" id="Phobius"/>
    </source>
</evidence>
<feature type="transmembrane region" description="Helical" evidence="1">
    <location>
        <begin position="24"/>
        <end position="48"/>
    </location>
</feature>
<keyword evidence="1" id="KW-1133">Transmembrane helix</keyword>